<feature type="non-terminal residue" evidence="3">
    <location>
        <position position="98"/>
    </location>
</feature>
<feature type="compositionally biased region" description="Basic and acidic residues" evidence="1">
    <location>
        <begin position="18"/>
        <end position="29"/>
    </location>
</feature>
<feature type="region of interest" description="Disordered" evidence="1">
    <location>
        <begin position="1"/>
        <end position="29"/>
    </location>
</feature>
<dbReference type="InterPro" id="IPR001478">
    <property type="entry name" value="PDZ"/>
</dbReference>
<gene>
    <name evidence="3" type="primary">Pdzd4_1</name>
    <name evidence="3" type="ORF">GTO93_0007668</name>
</gene>
<accession>A0ABS2YK29</accession>
<feature type="non-terminal residue" evidence="3">
    <location>
        <position position="1"/>
    </location>
</feature>
<dbReference type="InterPro" id="IPR051971">
    <property type="entry name" value="E3_ubiquitin-PDZ_ligase"/>
</dbReference>
<proteinExistence type="predicted"/>
<evidence type="ECO:0000256" key="1">
    <source>
        <dbReference type="SAM" id="MobiDB-lite"/>
    </source>
</evidence>
<evidence type="ECO:0000313" key="3">
    <source>
        <dbReference type="EMBL" id="MBN3286799.1"/>
    </source>
</evidence>
<dbReference type="EMBL" id="JAAWVQ010160615">
    <property type="protein sequence ID" value="MBN3286799.1"/>
    <property type="molecule type" value="Genomic_DNA"/>
</dbReference>
<dbReference type="Gene3D" id="2.30.42.10">
    <property type="match status" value="1"/>
</dbReference>
<organism evidence="3 4">
    <name type="scientific">Polyodon spathula</name>
    <name type="common">North American paddlefish</name>
    <name type="synonym">Squalus spathula</name>
    <dbReference type="NCBI Taxonomy" id="7913"/>
    <lineage>
        <taxon>Eukaryota</taxon>
        <taxon>Metazoa</taxon>
        <taxon>Chordata</taxon>
        <taxon>Craniata</taxon>
        <taxon>Vertebrata</taxon>
        <taxon>Euteleostomi</taxon>
        <taxon>Actinopterygii</taxon>
        <taxon>Chondrostei</taxon>
        <taxon>Acipenseriformes</taxon>
        <taxon>Polyodontidae</taxon>
        <taxon>Polyodon</taxon>
    </lineage>
</organism>
<evidence type="ECO:0000259" key="2">
    <source>
        <dbReference type="PROSITE" id="PS50106"/>
    </source>
</evidence>
<dbReference type="InterPro" id="IPR036034">
    <property type="entry name" value="PDZ_sf"/>
</dbReference>
<reference evidence="3" key="1">
    <citation type="journal article" date="2021" name="Cell">
        <title>Tracing the genetic footprints of vertebrate landing in non-teleost ray-finned fishes.</title>
        <authorList>
            <person name="Bi X."/>
            <person name="Wang K."/>
            <person name="Yang L."/>
            <person name="Pan H."/>
            <person name="Jiang H."/>
            <person name="Wei Q."/>
            <person name="Fang M."/>
            <person name="Yu H."/>
            <person name="Zhu C."/>
            <person name="Cai Y."/>
            <person name="He Y."/>
            <person name="Gan X."/>
            <person name="Zeng H."/>
            <person name="Yu D."/>
            <person name="Zhu Y."/>
            <person name="Jiang H."/>
            <person name="Qiu Q."/>
            <person name="Yang H."/>
            <person name="Zhang Y.E."/>
            <person name="Wang W."/>
            <person name="Zhu M."/>
            <person name="He S."/>
            <person name="Zhang G."/>
        </authorList>
    </citation>
    <scope>NUCLEOTIDE SEQUENCE</scope>
    <source>
        <strain evidence="3">Pddl_001</strain>
    </source>
</reference>
<sequence>MVSAPLKRGTSDPVNKATESRHEVDRTDDLEYEEVELYKSSQQDKLGLTVCYRTDEEEDLGIYIGEVNPNSIAAKDGRIREGDRILQVSESVCVSLRV</sequence>
<dbReference type="Proteomes" id="UP001166093">
    <property type="component" value="Unassembled WGS sequence"/>
</dbReference>
<keyword evidence="4" id="KW-1185">Reference proteome</keyword>
<feature type="domain" description="PDZ" evidence="2">
    <location>
        <begin position="34"/>
        <end position="98"/>
    </location>
</feature>
<dbReference type="Pfam" id="PF00595">
    <property type="entry name" value="PDZ"/>
    <property type="match status" value="1"/>
</dbReference>
<dbReference type="PROSITE" id="PS50106">
    <property type="entry name" value="PDZ"/>
    <property type="match status" value="1"/>
</dbReference>
<evidence type="ECO:0000313" key="4">
    <source>
        <dbReference type="Proteomes" id="UP001166093"/>
    </source>
</evidence>
<dbReference type="SUPFAM" id="SSF50156">
    <property type="entry name" value="PDZ domain-like"/>
    <property type="match status" value="1"/>
</dbReference>
<protein>
    <submittedName>
        <fullName evidence="3">PDZD4 protein</fullName>
    </submittedName>
</protein>
<comment type="caution">
    <text evidence="3">The sequence shown here is derived from an EMBL/GenBank/DDBJ whole genome shotgun (WGS) entry which is preliminary data.</text>
</comment>
<dbReference type="PANTHER" id="PTHR15545">
    <property type="entry name" value="PDZ DOMAIN CONTAINING RING FINGER PROTEIN 3, 4"/>
    <property type="match status" value="1"/>
</dbReference>
<dbReference type="PANTHER" id="PTHR15545:SF4">
    <property type="entry name" value="PDZ DOMAIN-CONTAINING PROTEIN 4"/>
    <property type="match status" value="1"/>
</dbReference>
<dbReference type="CDD" id="cd06716">
    <property type="entry name" value="PDZ2-PDZRN4-like"/>
    <property type="match status" value="1"/>
</dbReference>
<name>A0ABS2YK29_POLSP</name>